<proteinExistence type="predicted"/>
<evidence type="ECO:0000256" key="1">
    <source>
        <dbReference type="ARBA" id="ARBA00023027"/>
    </source>
</evidence>
<dbReference type="PANTHER" id="PTHR32009:SF144">
    <property type="entry name" value="RESISTANCE PROTEIN (TIR-NBS-LRR CLASS), PUTATIVE-RELATED"/>
    <property type="match status" value="1"/>
</dbReference>
<evidence type="ECO:0000313" key="4">
    <source>
        <dbReference type="Proteomes" id="UP001386955"/>
    </source>
</evidence>
<dbReference type="Gene3D" id="3.40.50.10140">
    <property type="entry name" value="Toll/interleukin-1 receptor homology (TIR) domain"/>
    <property type="match status" value="1"/>
</dbReference>
<dbReference type="Pfam" id="PF01582">
    <property type="entry name" value="TIR"/>
    <property type="match status" value="1"/>
</dbReference>
<dbReference type="PROSITE" id="PS50104">
    <property type="entry name" value="TIR"/>
    <property type="match status" value="1"/>
</dbReference>
<dbReference type="EMBL" id="JAYMYS010000005">
    <property type="protein sequence ID" value="KAK7392706.1"/>
    <property type="molecule type" value="Genomic_DNA"/>
</dbReference>
<dbReference type="InterPro" id="IPR035897">
    <property type="entry name" value="Toll_tir_struct_dom_sf"/>
</dbReference>
<accession>A0AAN9XHX2</accession>
<feature type="domain" description="TIR" evidence="2">
    <location>
        <begin position="12"/>
        <end position="167"/>
    </location>
</feature>
<dbReference type="SMART" id="SM00255">
    <property type="entry name" value="TIR"/>
    <property type="match status" value="1"/>
</dbReference>
<keyword evidence="4" id="KW-1185">Reference proteome</keyword>
<protein>
    <recommendedName>
        <fullName evidence="2">TIR domain-containing protein</fullName>
    </recommendedName>
</protein>
<dbReference type="PANTHER" id="PTHR32009">
    <property type="entry name" value="TMV RESISTANCE PROTEIN N-LIKE"/>
    <property type="match status" value="1"/>
</dbReference>
<evidence type="ECO:0000259" key="2">
    <source>
        <dbReference type="PROSITE" id="PS50104"/>
    </source>
</evidence>
<dbReference type="AlphaFoldDB" id="A0AAN9XHX2"/>
<dbReference type="InterPro" id="IPR000157">
    <property type="entry name" value="TIR_dom"/>
</dbReference>
<reference evidence="3 4" key="1">
    <citation type="submission" date="2024-01" db="EMBL/GenBank/DDBJ databases">
        <title>The genomes of 5 underutilized Papilionoideae crops provide insights into root nodulation and disease resistanc.</title>
        <authorList>
            <person name="Jiang F."/>
        </authorList>
    </citation>
    <scope>NUCLEOTIDE SEQUENCE [LARGE SCALE GENOMIC DNA]</scope>
    <source>
        <strain evidence="3">DUOXIRENSHENG_FW03</strain>
        <tissue evidence="3">Leaves</tissue>
    </source>
</reference>
<name>A0AAN9XHX2_PSOTE</name>
<dbReference type="Proteomes" id="UP001386955">
    <property type="component" value="Unassembled WGS sequence"/>
</dbReference>
<keyword evidence="1" id="KW-0520">NAD</keyword>
<dbReference type="GO" id="GO:0007165">
    <property type="term" value="P:signal transduction"/>
    <property type="evidence" value="ECO:0007669"/>
    <property type="project" value="InterPro"/>
</dbReference>
<sequence length="167" mass="19105">MPSSSSSFTYAFTYHVFLSFRGKDTRYGFTGNLYKALRDKGIHTFMDDPELRKGDQITPALEEAIQKSRIFLIVLSPNYASSSFCLNELAHILNFNKEKGLLVLPVFHNVDPSDVRYHKGIFGEALVNHERRVNTEKLKEWKDALHEVANLSGYHFKTGYPSSPILF</sequence>
<comment type="caution">
    <text evidence="3">The sequence shown here is derived from an EMBL/GenBank/DDBJ whole genome shotgun (WGS) entry which is preliminary data.</text>
</comment>
<dbReference type="FunFam" id="3.40.50.10140:FF:000007">
    <property type="entry name" value="Disease resistance protein (TIR-NBS-LRR class)"/>
    <property type="match status" value="1"/>
</dbReference>
<dbReference type="SUPFAM" id="SSF52200">
    <property type="entry name" value="Toll/Interleukin receptor TIR domain"/>
    <property type="match status" value="1"/>
</dbReference>
<organism evidence="3 4">
    <name type="scientific">Psophocarpus tetragonolobus</name>
    <name type="common">Winged bean</name>
    <name type="synonym">Dolichos tetragonolobus</name>
    <dbReference type="NCBI Taxonomy" id="3891"/>
    <lineage>
        <taxon>Eukaryota</taxon>
        <taxon>Viridiplantae</taxon>
        <taxon>Streptophyta</taxon>
        <taxon>Embryophyta</taxon>
        <taxon>Tracheophyta</taxon>
        <taxon>Spermatophyta</taxon>
        <taxon>Magnoliopsida</taxon>
        <taxon>eudicotyledons</taxon>
        <taxon>Gunneridae</taxon>
        <taxon>Pentapetalae</taxon>
        <taxon>rosids</taxon>
        <taxon>fabids</taxon>
        <taxon>Fabales</taxon>
        <taxon>Fabaceae</taxon>
        <taxon>Papilionoideae</taxon>
        <taxon>50 kb inversion clade</taxon>
        <taxon>NPAAA clade</taxon>
        <taxon>indigoferoid/millettioid clade</taxon>
        <taxon>Phaseoleae</taxon>
        <taxon>Psophocarpus</taxon>
    </lineage>
</organism>
<gene>
    <name evidence="3" type="ORF">VNO78_21151</name>
</gene>
<evidence type="ECO:0000313" key="3">
    <source>
        <dbReference type="EMBL" id="KAK7392706.1"/>
    </source>
</evidence>